<accession>A0AA38P9V2</accession>
<keyword evidence="1" id="KW-1133">Transmembrane helix</keyword>
<dbReference type="AlphaFoldDB" id="A0AA38P9V2"/>
<sequence length="275" mass="30939">MPHHDPISTSAGYLSDIGIQLLRSGTVTGATVLVELIWSNPFGLASIMFLVNRYAPFVDTFLSVNMSFNPAITAEQCAIQTRAVSWLMTIGIVHSELILMLRTYALWGRRRSILILLTFLAVGFLIPAIILTKLEVSSEHFIAFHGCHISTAKNIIFLAFCLLTVYETLRQTRSPWVTKLYKDGLVYYFYLLVLSCTNIVFYRLAPAFGPWLATLQRIMYSVFCNRVLFLIIQGNSGSAYGVGRRRDIETGSELPVVTLTEILETDIFEDTSEDM</sequence>
<proteinExistence type="predicted"/>
<name>A0AA38P9V2_9AGAR</name>
<feature type="transmembrane region" description="Helical" evidence="1">
    <location>
        <begin position="113"/>
        <end position="130"/>
    </location>
</feature>
<reference evidence="2" key="1">
    <citation type="submission" date="2022-08" db="EMBL/GenBank/DDBJ databases">
        <authorList>
            <consortium name="DOE Joint Genome Institute"/>
            <person name="Min B."/>
            <person name="Riley R."/>
            <person name="Sierra-Patev S."/>
            <person name="Naranjo-Ortiz M."/>
            <person name="Looney B."/>
            <person name="Konkel Z."/>
            <person name="Slot J.C."/>
            <person name="Sakamoto Y."/>
            <person name="Steenwyk J.L."/>
            <person name="Rokas A."/>
            <person name="Carro J."/>
            <person name="Camarero S."/>
            <person name="Ferreira P."/>
            <person name="Molpeceres G."/>
            <person name="Ruiz-Duenas F.J."/>
            <person name="Serrano A."/>
            <person name="Henrissat B."/>
            <person name="Drula E."/>
            <person name="Hughes K.W."/>
            <person name="Mata J.L."/>
            <person name="Ishikawa N.K."/>
            <person name="Vargas-Isla R."/>
            <person name="Ushijima S."/>
            <person name="Smith C.A."/>
            <person name="Ahrendt S."/>
            <person name="Andreopoulos W."/>
            <person name="He G."/>
            <person name="Labutti K."/>
            <person name="Lipzen A."/>
            <person name="Ng V."/>
            <person name="Sandor L."/>
            <person name="Barry K."/>
            <person name="Martinez A.T."/>
            <person name="Xiao Y."/>
            <person name="Gibbons J.G."/>
            <person name="Terashima K."/>
            <person name="Hibbett D.S."/>
            <person name="Grigoriev I.V."/>
        </authorList>
    </citation>
    <scope>NUCLEOTIDE SEQUENCE</scope>
    <source>
        <strain evidence="2">TFB9207</strain>
    </source>
</reference>
<feature type="transmembrane region" description="Helical" evidence="1">
    <location>
        <begin position="185"/>
        <end position="205"/>
    </location>
</feature>
<evidence type="ECO:0000313" key="3">
    <source>
        <dbReference type="Proteomes" id="UP001163846"/>
    </source>
</evidence>
<gene>
    <name evidence="2" type="ORF">F5878DRAFT_709897</name>
</gene>
<evidence type="ECO:0000313" key="2">
    <source>
        <dbReference type="EMBL" id="KAJ3838795.1"/>
    </source>
</evidence>
<keyword evidence="3" id="KW-1185">Reference proteome</keyword>
<evidence type="ECO:0000256" key="1">
    <source>
        <dbReference type="SAM" id="Phobius"/>
    </source>
</evidence>
<protein>
    <submittedName>
        <fullName evidence="2">Uncharacterized protein</fullName>
    </submittedName>
</protein>
<dbReference type="Proteomes" id="UP001163846">
    <property type="component" value="Unassembled WGS sequence"/>
</dbReference>
<keyword evidence="1" id="KW-0472">Membrane</keyword>
<organism evidence="2 3">
    <name type="scientific">Lentinula raphanica</name>
    <dbReference type="NCBI Taxonomy" id="153919"/>
    <lineage>
        <taxon>Eukaryota</taxon>
        <taxon>Fungi</taxon>
        <taxon>Dikarya</taxon>
        <taxon>Basidiomycota</taxon>
        <taxon>Agaricomycotina</taxon>
        <taxon>Agaricomycetes</taxon>
        <taxon>Agaricomycetidae</taxon>
        <taxon>Agaricales</taxon>
        <taxon>Marasmiineae</taxon>
        <taxon>Omphalotaceae</taxon>
        <taxon>Lentinula</taxon>
    </lineage>
</organism>
<comment type="caution">
    <text evidence="2">The sequence shown here is derived from an EMBL/GenBank/DDBJ whole genome shotgun (WGS) entry which is preliminary data.</text>
</comment>
<keyword evidence="1" id="KW-0812">Transmembrane</keyword>
<feature type="transmembrane region" description="Helical" evidence="1">
    <location>
        <begin position="142"/>
        <end position="165"/>
    </location>
</feature>
<dbReference type="EMBL" id="MU806163">
    <property type="protein sequence ID" value="KAJ3838795.1"/>
    <property type="molecule type" value="Genomic_DNA"/>
</dbReference>